<dbReference type="InterPro" id="IPR029063">
    <property type="entry name" value="SAM-dependent_MTases_sf"/>
</dbReference>
<dbReference type="GO" id="GO:0032259">
    <property type="term" value="P:methylation"/>
    <property type="evidence" value="ECO:0007669"/>
    <property type="project" value="UniProtKB-KW"/>
</dbReference>
<dbReference type="Pfam" id="PF00891">
    <property type="entry name" value="Methyltransf_2"/>
    <property type="match status" value="1"/>
</dbReference>
<dbReference type="PROSITE" id="PS51683">
    <property type="entry name" value="SAM_OMT_II"/>
    <property type="match status" value="1"/>
</dbReference>
<evidence type="ECO:0000313" key="6">
    <source>
        <dbReference type="EMBL" id="PYH40700.1"/>
    </source>
</evidence>
<dbReference type="GO" id="GO:0046983">
    <property type="term" value="F:protein dimerization activity"/>
    <property type="evidence" value="ECO:0007669"/>
    <property type="project" value="InterPro"/>
</dbReference>
<dbReference type="InterPro" id="IPR016461">
    <property type="entry name" value="COMT-like"/>
</dbReference>
<dbReference type="RefSeq" id="XP_025426682.1">
    <property type="nucleotide sequence ID" value="XM_025578856.1"/>
</dbReference>
<proteinExistence type="predicted"/>
<name>A0A318ZB73_9EURO</name>
<evidence type="ECO:0000256" key="3">
    <source>
        <dbReference type="ARBA" id="ARBA00022691"/>
    </source>
</evidence>
<protein>
    <submittedName>
        <fullName evidence="6">Putative O-methyltransferase</fullName>
    </submittedName>
</protein>
<gene>
    <name evidence="6" type="ORF">BP01DRAFT_409588</name>
</gene>
<dbReference type="InterPro" id="IPR001077">
    <property type="entry name" value="COMT_C"/>
</dbReference>
<feature type="domain" description="O-methyltransferase dimerisation" evidence="5">
    <location>
        <begin position="68"/>
        <end position="135"/>
    </location>
</feature>
<dbReference type="OrthoDB" id="1535081at2759"/>
<dbReference type="Proteomes" id="UP000248349">
    <property type="component" value="Unassembled WGS sequence"/>
</dbReference>
<dbReference type="GeneID" id="37080085"/>
<dbReference type="InterPro" id="IPR036388">
    <property type="entry name" value="WH-like_DNA-bd_sf"/>
</dbReference>
<organism evidence="6 7">
    <name type="scientific">Aspergillus saccharolyticus JOP 1030-1</name>
    <dbReference type="NCBI Taxonomy" id="1450539"/>
    <lineage>
        <taxon>Eukaryota</taxon>
        <taxon>Fungi</taxon>
        <taxon>Dikarya</taxon>
        <taxon>Ascomycota</taxon>
        <taxon>Pezizomycotina</taxon>
        <taxon>Eurotiomycetes</taxon>
        <taxon>Eurotiomycetidae</taxon>
        <taxon>Eurotiales</taxon>
        <taxon>Aspergillaceae</taxon>
        <taxon>Aspergillus</taxon>
        <taxon>Aspergillus subgen. Circumdati</taxon>
    </lineage>
</organism>
<keyword evidence="7" id="KW-1185">Reference proteome</keyword>
<keyword evidence="3" id="KW-0949">S-adenosyl-L-methionine</keyword>
<dbReference type="PANTHER" id="PTHR43712">
    <property type="entry name" value="PUTATIVE (AFU_ORTHOLOGUE AFUA_4G14580)-RELATED"/>
    <property type="match status" value="1"/>
</dbReference>
<feature type="domain" description="O-methyltransferase C-terminal" evidence="4">
    <location>
        <begin position="318"/>
        <end position="401"/>
    </location>
</feature>
<dbReference type="InterPro" id="IPR036390">
    <property type="entry name" value="WH_DNA-bd_sf"/>
</dbReference>
<dbReference type="PANTHER" id="PTHR43712:SF1">
    <property type="entry name" value="HYPOTHETICAL O-METHYLTRANSFERASE (EUROFUNG)-RELATED"/>
    <property type="match status" value="1"/>
</dbReference>
<sequence>MERPELQTLYSLLDHVKACIALYEATYSDRARLQAYETSVKLTRALEDPKNAVFKLFLSLTRQPTQAMAVKIAHDLGLFAILAASDVAVSCKELADRSGAHPLLVERIMRVLVAMAFAQEHSGRKYCATLLSKEMVGKKSAIVDTLFVDIAPAILKTPKILRETNYQNPETPCAGPIQHTYGTPLATFDWLAENKPIQQRFHAYVEAVRAGQPYWVDWFPVQERILHDCCCGPDDPLIVDLAAGRGGDMWAFKRKFPDATGRVIIQDLPAVFQDVYGQDLGLERIEHDIFDPQPIIGKSTNFISCVANMGQELISHHAGARVYYLRWILHEFSDDGCRRILQGLTQVMRKGHSKILIEEFILPDENAGLFPSMVDMLLMVFGPGIARTEGRWRTMLTSVGLRVNLVAHANGEGPSIIEAEL</sequence>
<dbReference type="GO" id="GO:0008171">
    <property type="term" value="F:O-methyltransferase activity"/>
    <property type="evidence" value="ECO:0007669"/>
    <property type="project" value="InterPro"/>
</dbReference>
<keyword evidence="1 6" id="KW-0489">Methyltransferase</keyword>
<dbReference type="SUPFAM" id="SSF46785">
    <property type="entry name" value="Winged helix' DNA-binding domain"/>
    <property type="match status" value="1"/>
</dbReference>
<dbReference type="AlphaFoldDB" id="A0A318ZB73"/>
<evidence type="ECO:0000259" key="4">
    <source>
        <dbReference type="Pfam" id="PF00891"/>
    </source>
</evidence>
<reference evidence="6 7" key="1">
    <citation type="submission" date="2016-12" db="EMBL/GenBank/DDBJ databases">
        <title>The genomes of Aspergillus section Nigri reveals drivers in fungal speciation.</title>
        <authorList>
            <consortium name="DOE Joint Genome Institute"/>
            <person name="Vesth T.C."/>
            <person name="Nybo J."/>
            <person name="Theobald S."/>
            <person name="Brandl J."/>
            <person name="Frisvad J.C."/>
            <person name="Nielsen K.F."/>
            <person name="Lyhne E.K."/>
            <person name="Kogle M.E."/>
            <person name="Kuo A."/>
            <person name="Riley R."/>
            <person name="Clum A."/>
            <person name="Nolan M."/>
            <person name="Lipzen A."/>
            <person name="Salamov A."/>
            <person name="Henrissat B."/>
            <person name="Wiebenga A."/>
            <person name="De Vries R.P."/>
            <person name="Grigoriev I.V."/>
            <person name="Mortensen U.H."/>
            <person name="Andersen M.R."/>
            <person name="Baker S.E."/>
        </authorList>
    </citation>
    <scope>NUCLEOTIDE SEQUENCE [LARGE SCALE GENOMIC DNA]</scope>
    <source>
        <strain evidence="6 7">JOP 1030-1</strain>
    </source>
</reference>
<keyword evidence="2 6" id="KW-0808">Transferase</keyword>
<dbReference type="SUPFAM" id="SSF53335">
    <property type="entry name" value="S-adenosyl-L-methionine-dependent methyltransferases"/>
    <property type="match status" value="1"/>
</dbReference>
<dbReference type="EMBL" id="KZ821278">
    <property type="protein sequence ID" value="PYH40700.1"/>
    <property type="molecule type" value="Genomic_DNA"/>
</dbReference>
<dbReference type="InterPro" id="IPR012967">
    <property type="entry name" value="COMT_dimerisation"/>
</dbReference>
<evidence type="ECO:0000313" key="7">
    <source>
        <dbReference type="Proteomes" id="UP000248349"/>
    </source>
</evidence>
<dbReference type="GO" id="GO:0044550">
    <property type="term" value="P:secondary metabolite biosynthetic process"/>
    <property type="evidence" value="ECO:0007669"/>
    <property type="project" value="UniProtKB-ARBA"/>
</dbReference>
<accession>A0A318ZB73</accession>
<dbReference type="Pfam" id="PF08100">
    <property type="entry name" value="Dimerisation"/>
    <property type="match status" value="1"/>
</dbReference>
<evidence type="ECO:0000256" key="1">
    <source>
        <dbReference type="ARBA" id="ARBA00022603"/>
    </source>
</evidence>
<dbReference type="Gene3D" id="3.40.50.150">
    <property type="entry name" value="Vaccinia Virus protein VP39"/>
    <property type="match status" value="1"/>
</dbReference>
<evidence type="ECO:0000259" key="5">
    <source>
        <dbReference type="Pfam" id="PF08100"/>
    </source>
</evidence>
<evidence type="ECO:0000256" key="2">
    <source>
        <dbReference type="ARBA" id="ARBA00022679"/>
    </source>
</evidence>
<dbReference type="Gene3D" id="1.10.10.10">
    <property type="entry name" value="Winged helix-like DNA-binding domain superfamily/Winged helix DNA-binding domain"/>
    <property type="match status" value="1"/>
</dbReference>